<reference evidence="2 3" key="1">
    <citation type="submission" date="2023-02" db="EMBL/GenBank/DDBJ databases">
        <title>Genome sequence of Mucilaginibacter jinjuensis strain KACC 16571.</title>
        <authorList>
            <person name="Kim S."/>
            <person name="Heo J."/>
            <person name="Kwon S.-W."/>
        </authorList>
    </citation>
    <scope>NUCLEOTIDE SEQUENCE [LARGE SCALE GENOMIC DNA]</scope>
    <source>
        <strain evidence="2 3">KACC 16571</strain>
    </source>
</reference>
<dbReference type="Proteomes" id="UP001216139">
    <property type="component" value="Chromosome"/>
</dbReference>
<evidence type="ECO:0008006" key="4">
    <source>
        <dbReference type="Google" id="ProtNLM"/>
    </source>
</evidence>
<gene>
    <name evidence="2" type="ORF">PQO05_20725</name>
</gene>
<accession>A0ABY7T7F1</accession>
<feature type="chain" id="PRO_5047391309" description="Lumazine-binding protein" evidence="1">
    <location>
        <begin position="23"/>
        <end position="144"/>
    </location>
</feature>
<evidence type="ECO:0000256" key="1">
    <source>
        <dbReference type="SAM" id="SignalP"/>
    </source>
</evidence>
<dbReference type="RefSeq" id="WP_273629359.1">
    <property type="nucleotide sequence ID" value="NZ_CP117167.1"/>
</dbReference>
<keyword evidence="1" id="KW-0732">Signal</keyword>
<keyword evidence="3" id="KW-1185">Reference proteome</keyword>
<organism evidence="2 3">
    <name type="scientific">Mucilaginibacter jinjuensis</name>
    <dbReference type="NCBI Taxonomy" id="1176721"/>
    <lineage>
        <taxon>Bacteria</taxon>
        <taxon>Pseudomonadati</taxon>
        <taxon>Bacteroidota</taxon>
        <taxon>Sphingobacteriia</taxon>
        <taxon>Sphingobacteriales</taxon>
        <taxon>Sphingobacteriaceae</taxon>
        <taxon>Mucilaginibacter</taxon>
    </lineage>
</organism>
<dbReference type="EMBL" id="CP117167">
    <property type="protein sequence ID" value="WCT11167.1"/>
    <property type="molecule type" value="Genomic_DNA"/>
</dbReference>
<protein>
    <recommendedName>
        <fullName evidence="4">Lumazine-binding protein</fullName>
    </recommendedName>
</protein>
<dbReference type="PROSITE" id="PS51257">
    <property type="entry name" value="PROKAR_LIPOPROTEIN"/>
    <property type="match status" value="1"/>
</dbReference>
<feature type="signal peptide" evidence="1">
    <location>
        <begin position="1"/>
        <end position="22"/>
    </location>
</feature>
<evidence type="ECO:0000313" key="3">
    <source>
        <dbReference type="Proteomes" id="UP001216139"/>
    </source>
</evidence>
<proteinExistence type="predicted"/>
<evidence type="ECO:0000313" key="2">
    <source>
        <dbReference type="EMBL" id="WCT11167.1"/>
    </source>
</evidence>
<name>A0ABY7T7F1_9SPHI</name>
<sequence>MKNLIYVIVLWMLLGCNHKSTAINDTKDTVDLLKSVLLSKQFIRTLTSEKDTIYILKTKFYRKSWPLQIGQHQIVYIDDNQQARTISTYPHVDGRMRYGISDFKINKDSAVIMIWQFTTPIYIRYHFEKNTGSWKIKSHEMGIQ</sequence>